<dbReference type="GO" id="GO:0046872">
    <property type="term" value="F:metal ion binding"/>
    <property type="evidence" value="ECO:0007669"/>
    <property type="project" value="UniProtKB-KW"/>
</dbReference>
<comment type="caution">
    <text evidence="8">Lacks conserved residue(s) required for the propagation of feature annotation.</text>
</comment>
<keyword evidence="6 8" id="KW-0460">Magnesium</keyword>
<dbReference type="Proteomes" id="UP000005273">
    <property type="component" value="Unassembled WGS sequence"/>
</dbReference>
<evidence type="ECO:0000256" key="7">
    <source>
        <dbReference type="ARBA" id="ARBA00023027"/>
    </source>
</evidence>
<dbReference type="Gene3D" id="3.40.50.620">
    <property type="entry name" value="HUPs"/>
    <property type="match status" value="1"/>
</dbReference>
<feature type="binding site" evidence="8">
    <location>
        <position position="181"/>
    </location>
    <ligand>
        <name>deamido-NAD(+)</name>
        <dbReference type="ChEBI" id="CHEBI:58437"/>
        <note>ligand shared between two neighboring subunits</note>
    </ligand>
</feature>
<dbReference type="InterPro" id="IPR022310">
    <property type="entry name" value="NAD/GMP_synthase"/>
</dbReference>
<keyword evidence="3 8" id="KW-0479">Metal-binding</keyword>
<dbReference type="GO" id="GO:0009435">
    <property type="term" value="P:NAD+ biosynthetic process"/>
    <property type="evidence" value="ECO:0007669"/>
    <property type="project" value="UniProtKB-UniRule"/>
</dbReference>
<accession>A0A0T5XCF6</accession>
<dbReference type="GO" id="GO:0005737">
    <property type="term" value="C:cytoplasm"/>
    <property type="evidence" value="ECO:0007669"/>
    <property type="project" value="InterPro"/>
</dbReference>
<evidence type="ECO:0000256" key="3">
    <source>
        <dbReference type="ARBA" id="ARBA00022723"/>
    </source>
</evidence>
<evidence type="ECO:0000313" key="12">
    <source>
        <dbReference type="EMBL" id="KRT36031.1"/>
    </source>
</evidence>
<protein>
    <recommendedName>
        <fullName evidence="8 10">NH(3)-dependent NAD(+) synthetase</fullName>
        <ecNumber evidence="8 10">6.3.1.5</ecNumber>
    </recommendedName>
</protein>
<dbReference type="UniPathway" id="UPA00253">
    <property type="reaction ID" value="UER00333"/>
</dbReference>
<feature type="binding site" evidence="8">
    <location>
        <position position="62"/>
    </location>
    <ligand>
        <name>Mg(2+)</name>
        <dbReference type="ChEBI" id="CHEBI:18420"/>
    </ligand>
</feature>
<dbReference type="Pfam" id="PF02540">
    <property type="entry name" value="NAD_synthase"/>
    <property type="match status" value="1"/>
</dbReference>
<evidence type="ECO:0000256" key="9">
    <source>
        <dbReference type="RuleBase" id="RU003811"/>
    </source>
</evidence>
<evidence type="ECO:0000256" key="8">
    <source>
        <dbReference type="HAMAP-Rule" id="MF_00193"/>
    </source>
</evidence>
<feature type="binding site" evidence="8">
    <location>
        <position position="190"/>
    </location>
    <ligand>
        <name>ATP</name>
        <dbReference type="ChEBI" id="CHEBI:30616"/>
    </ligand>
</feature>
<evidence type="ECO:0000256" key="1">
    <source>
        <dbReference type="ARBA" id="ARBA00005859"/>
    </source>
</evidence>
<dbReference type="PANTHER" id="PTHR23090:SF9">
    <property type="entry name" value="GLUTAMINE-DEPENDENT NAD(+) SYNTHETASE"/>
    <property type="match status" value="1"/>
</dbReference>
<dbReference type="InterPro" id="IPR022926">
    <property type="entry name" value="NH(3)-dep_NAD(+)_synth"/>
</dbReference>
<dbReference type="EC" id="6.3.1.5" evidence="8 10"/>
<dbReference type="eggNOG" id="COG0171">
    <property type="taxonomic scope" value="Bacteria"/>
</dbReference>
<dbReference type="GO" id="GO:0004359">
    <property type="term" value="F:glutaminase activity"/>
    <property type="evidence" value="ECO:0007669"/>
    <property type="project" value="InterPro"/>
</dbReference>
<comment type="similarity">
    <text evidence="1 8 9">Belongs to the NAD synthetase family.</text>
</comment>
<feature type="binding site" description="in other chain" evidence="8">
    <location>
        <position position="174"/>
    </location>
    <ligand>
        <name>deamido-NAD(+)</name>
        <dbReference type="ChEBI" id="CHEBI:58437"/>
        <note>ligand shared between two neighboring subunits</note>
    </ligand>
</feature>
<dbReference type="CDD" id="cd00553">
    <property type="entry name" value="NAD_synthase"/>
    <property type="match status" value="1"/>
</dbReference>
<dbReference type="GO" id="GO:0005524">
    <property type="term" value="F:ATP binding"/>
    <property type="evidence" value="ECO:0007669"/>
    <property type="project" value="UniProtKB-UniRule"/>
</dbReference>
<feature type="domain" description="NAD/GMP synthase" evidence="11">
    <location>
        <begin position="36"/>
        <end position="263"/>
    </location>
</feature>
<dbReference type="HAMAP" id="MF_00193">
    <property type="entry name" value="NadE_ammonia_dep"/>
    <property type="match status" value="1"/>
</dbReference>
<comment type="catalytic activity">
    <reaction evidence="8 10">
        <text>deamido-NAD(+) + NH4(+) + ATP = AMP + diphosphate + NAD(+) + H(+)</text>
        <dbReference type="Rhea" id="RHEA:21188"/>
        <dbReference type="ChEBI" id="CHEBI:15378"/>
        <dbReference type="ChEBI" id="CHEBI:28938"/>
        <dbReference type="ChEBI" id="CHEBI:30616"/>
        <dbReference type="ChEBI" id="CHEBI:33019"/>
        <dbReference type="ChEBI" id="CHEBI:57540"/>
        <dbReference type="ChEBI" id="CHEBI:58437"/>
        <dbReference type="ChEBI" id="CHEBI:456215"/>
        <dbReference type="EC" id="6.3.1.5"/>
    </reaction>
</comment>
<feature type="binding site" description="in other chain" evidence="8">
    <location>
        <position position="141"/>
    </location>
    <ligand>
        <name>deamido-NAD(+)</name>
        <dbReference type="ChEBI" id="CHEBI:58437"/>
        <note>ligand shared between two neighboring subunits</note>
    </ligand>
</feature>
<organism evidence="12 13">
    <name type="scientific">Acetomicrobium hydrogeniformans ATCC BAA-1850</name>
    <dbReference type="NCBI Taxonomy" id="592015"/>
    <lineage>
        <taxon>Bacteria</taxon>
        <taxon>Thermotogati</taxon>
        <taxon>Synergistota</taxon>
        <taxon>Synergistia</taxon>
        <taxon>Synergistales</taxon>
        <taxon>Acetomicrobiaceae</taxon>
        <taxon>Acetomicrobium</taxon>
    </lineage>
</organism>
<dbReference type="STRING" id="592015.HMPREF1705_03297"/>
<comment type="caution">
    <text evidence="12">The sequence shown here is derived from an EMBL/GenBank/DDBJ whole genome shotgun (WGS) entry which is preliminary data.</text>
</comment>
<comment type="function">
    <text evidence="8">Catalyzes the ATP-dependent amidation of deamido-NAD to form NAD. Uses ammonia as a nitrogen source.</text>
</comment>
<evidence type="ECO:0000256" key="5">
    <source>
        <dbReference type="ARBA" id="ARBA00022840"/>
    </source>
</evidence>
<keyword evidence="7 8" id="KW-0520">NAD</keyword>
<keyword evidence="13" id="KW-1185">Reference proteome</keyword>
<reference evidence="13" key="1">
    <citation type="submission" date="2012-09" db="EMBL/GenBank/DDBJ databases">
        <authorList>
            <person name="Weinstock G."/>
            <person name="Sodergren E."/>
            <person name="Clifton S."/>
            <person name="Fulton L."/>
            <person name="Fulton B."/>
            <person name="Courtney L."/>
            <person name="Fronick C."/>
            <person name="Harrison M."/>
            <person name="Strong C."/>
            <person name="Farmer C."/>
            <person name="Delehaunty K."/>
            <person name="Markovic C."/>
            <person name="Hall O."/>
            <person name="Minx P."/>
            <person name="Tomlinson C."/>
            <person name="Mitreva M."/>
            <person name="Nelson J."/>
            <person name="Hou S."/>
            <person name="Wollam A."/>
            <person name="Pepin K.H."/>
            <person name="Johnson M."/>
            <person name="Bhonagiri V."/>
            <person name="Nash W.E."/>
            <person name="Suruliraj S."/>
            <person name="Warren W."/>
            <person name="Chinwalla A."/>
            <person name="Mardis E.R."/>
            <person name="Wilson R.K."/>
        </authorList>
    </citation>
    <scope>NUCLEOTIDE SEQUENCE [LARGE SCALE GENOMIC DNA]</scope>
    <source>
        <strain evidence="13">OS1</strain>
    </source>
</reference>
<gene>
    <name evidence="8" type="primary">nadE</name>
    <name evidence="12" type="ORF">HMPREF1705_03297</name>
</gene>
<evidence type="ECO:0000259" key="11">
    <source>
        <dbReference type="Pfam" id="PF02540"/>
    </source>
</evidence>
<keyword evidence="5 8" id="KW-0067">ATP-binding</keyword>
<name>A0A0T5XCF6_9BACT</name>
<dbReference type="AlphaFoldDB" id="A0A0T5XCF6"/>
<evidence type="ECO:0000313" key="13">
    <source>
        <dbReference type="Proteomes" id="UP000005273"/>
    </source>
</evidence>
<evidence type="ECO:0000256" key="2">
    <source>
        <dbReference type="ARBA" id="ARBA00022598"/>
    </source>
</evidence>
<comment type="subunit">
    <text evidence="8">Homodimer.</text>
</comment>
<dbReference type="EMBL" id="ACJX03000001">
    <property type="protein sequence ID" value="KRT36031.1"/>
    <property type="molecule type" value="Genomic_DNA"/>
</dbReference>
<evidence type="ECO:0000256" key="4">
    <source>
        <dbReference type="ARBA" id="ARBA00022741"/>
    </source>
</evidence>
<feature type="binding site" evidence="8">
    <location>
        <position position="166"/>
    </location>
    <ligand>
        <name>Mg(2+)</name>
        <dbReference type="ChEBI" id="CHEBI:18420"/>
    </ligand>
</feature>
<dbReference type="SUPFAM" id="SSF52402">
    <property type="entry name" value="Adenine nucleotide alpha hydrolases-like"/>
    <property type="match status" value="1"/>
</dbReference>
<dbReference type="OrthoDB" id="9803818at2"/>
<evidence type="ECO:0000256" key="6">
    <source>
        <dbReference type="ARBA" id="ARBA00022842"/>
    </source>
</evidence>
<keyword evidence="2 8" id="KW-0436">Ligase</keyword>
<feature type="binding site" description="in other chain" evidence="8">
    <location>
        <begin position="258"/>
        <end position="259"/>
    </location>
    <ligand>
        <name>deamido-NAD(+)</name>
        <dbReference type="ChEBI" id="CHEBI:58437"/>
        <note>ligand shared between two neighboring subunits</note>
    </ligand>
</feature>
<feature type="binding site" evidence="8">
    <location>
        <begin position="56"/>
        <end position="63"/>
    </location>
    <ligand>
        <name>ATP</name>
        <dbReference type="ChEBI" id="CHEBI:30616"/>
    </ligand>
</feature>
<dbReference type="InterPro" id="IPR014729">
    <property type="entry name" value="Rossmann-like_a/b/a_fold"/>
</dbReference>
<feature type="binding site" evidence="8">
    <location>
        <position position="212"/>
    </location>
    <ligand>
        <name>ATP</name>
        <dbReference type="ChEBI" id="CHEBI:30616"/>
    </ligand>
</feature>
<dbReference type="GO" id="GO:0008795">
    <property type="term" value="F:NAD+ synthase activity"/>
    <property type="evidence" value="ECO:0007669"/>
    <property type="project" value="UniProtKB-UniRule"/>
</dbReference>
<dbReference type="PANTHER" id="PTHR23090">
    <property type="entry name" value="NH 3 /GLUTAMINE-DEPENDENT NAD + SYNTHETASE"/>
    <property type="match status" value="1"/>
</dbReference>
<dbReference type="GO" id="GO:0003952">
    <property type="term" value="F:NAD+ synthase (glutamine-hydrolyzing) activity"/>
    <property type="evidence" value="ECO:0007669"/>
    <property type="project" value="InterPro"/>
</dbReference>
<dbReference type="InterPro" id="IPR003694">
    <property type="entry name" value="NAD_synthase"/>
</dbReference>
<proteinExistence type="inferred from homology"/>
<keyword evidence="4 8" id="KW-0547">Nucleotide-binding</keyword>
<dbReference type="NCBIfam" id="TIGR00552">
    <property type="entry name" value="nadE"/>
    <property type="match status" value="1"/>
</dbReference>
<evidence type="ECO:0000256" key="10">
    <source>
        <dbReference type="RuleBase" id="RU003812"/>
    </source>
</evidence>
<sequence length="268" mass="29624">MLKFISTSQIKLSIVKFSGGANVKNIYRDPQFLRGRITTWIRDKVEEAGVRGIVFGLSGGLDSSVLALLAKDALGYDNILGIVMPCESQPEDEENALLLAERCGVPVQKVDLTATFNSFIGILPFEKEMMKPLAIANVKPRLRMTTLYFFAQNCGFLVCGASNRDELELGYFTKYGDSGVDLLPMGDLLKGEVRLLADHLGVPAPIIDRAPSAGLWPGQRDEDEIGASYDAIDRYLATGEGDERVRDIVERARRSSEHKRRMPPICKI</sequence>
<comment type="pathway">
    <text evidence="8">Cofactor biosynthesis; NAD(+) biosynthesis; NAD(+) from deamido-NAD(+) (ammonia route): step 1/1.</text>
</comment>